<dbReference type="AlphaFoldDB" id="A0A6N7Z5D9"/>
<sequence>MSKNTHAAREITNGMVYTFCGISFPEKGSGKPWIFWGVCPRCNRAMKRDAKQGRR</sequence>
<dbReference type="RefSeq" id="WP_154757921.1">
    <property type="nucleotide sequence ID" value="NZ_WMBA01000025.1"/>
</dbReference>
<proteinExistence type="predicted"/>
<evidence type="ECO:0000313" key="1">
    <source>
        <dbReference type="EMBL" id="MTD55720.1"/>
    </source>
</evidence>
<keyword evidence="2" id="KW-1185">Reference proteome</keyword>
<reference evidence="1 2" key="1">
    <citation type="submission" date="2019-11" db="EMBL/GenBank/DDBJ databases">
        <title>Draft genome of Amycolatopsis RM579.</title>
        <authorList>
            <person name="Duangmal K."/>
            <person name="Mingma R."/>
        </authorList>
    </citation>
    <scope>NUCLEOTIDE SEQUENCE [LARGE SCALE GENOMIC DNA]</scope>
    <source>
        <strain evidence="1 2">RM579</strain>
    </source>
</reference>
<organism evidence="1 2">
    <name type="scientific">Amycolatopsis pithecellobii</name>
    <dbReference type="NCBI Taxonomy" id="664692"/>
    <lineage>
        <taxon>Bacteria</taxon>
        <taxon>Bacillati</taxon>
        <taxon>Actinomycetota</taxon>
        <taxon>Actinomycetes</taxon>
        <taxon>Pseudonocardiales</taxon>
        <taxon>Pseudonocardiaceae</taxon>
        <taxon>Amycolatopsis</taxon>
    </lineage>
</organism>
<comment type="caution">
    <text evidence="1">The sequence shown here is derived from an EMBL/GenBank/DDBJ whole genome shotgun (WGS) entry which is preliminary data.</text>
</comment>
<dbReference type="OrthoDB" id="3556580at2"/>
<dbReference type="Proteomes" id="UP000440096">
    <property type="component" value="Unassembled WGS sequence"/>
</dbReference>
<protein>
    <submittedName>
        <fullName evidence="1">Uncharacterized protein</fullName>
    </submittedName>
</protein>
<accession>A0A6N7Z5D9</accession>
<name>A0A6N7Z5D9_9PSEU</name>
<dbReference type="EMBL" id="WMBA01000025">
    <property type="protein sequence ID" value="MTD55720.1"/>
    <property type="molecule type" value="Genomic_DNA"/>
</dbReference>
<gene>
    <name evidence="1" type="ORF">GKO32_17315</name>
</gene>
<evidence type="ECO:0000313" key="2">
    <source>
        <dbReference type="Proteomes" id="UP000440096"/>
    </source>
</evidence>